<evidence type="ECO:0000313" key="2">
    <source>
        <dbReference type="EMBL" id="CAB3722302.1"/>
    </source>
</evidence>
<dbReference type="Pfam" id="PF20327">
    <property type="entry name" value="DUF6622"/>
    <property type="match status" value="1"/>
</dbReference>
<name>A0A6S7AAC5_9BURK</name>
<evidence type="ECO:0000313" key="3">
    <source>
        <dbReference type="Proteomes" id="UP000494111"/>
    </source>
</evidence>
<organism evidence="2 3">
    <name type="scientific">Achromobacter deleyi</name>
    <dbReference type="NCBI Taxonomy" id="1353891"/>
    <lineage>
        <taxon>Bacteria</taxon>
        <taxon>Pseudomonadati</taxon>
        <taxon>Pseudomonadota</taxon>
        <taxon>Betaproteobacteria</taxon>
        <taxon>Burkholderiales</taxon>
        <taxon>Alcaligenaceae</taxon>
        <taxon>Achromobacter</taxon>
    </lineage>
</organism>
<reference evidence="2 3" key="1">
    <citation type="submission" date="2020-04" db="EMBL/GenBank/DDBJ databases">
        <authorList>
            <person name="De Canck E."/>
        </authorList>
    </citation>
    <scope>NUCLEOTIDE SEQUENCE [LARGE SCALE GENOMIC DNA]</scope>
    <source>
        <strain evidence="2 3">LMG 3458</strain>
    </source>
</reference>
<dbReference type="Proteomes" id="UP000494111">
    <property type="component" value="Unassembled WGS sequence"/>
</dbReference>
<keyword evidence="1" id="KW-0812">Transmembrane</keyword>
<accession>A0A6S7AAC5</accession>
<evidence type="ECO:0000256" key="1">
    <source>
        <dbReference type="SAM" id="Phobius"/>
    </source>
</evidence>
<proteinExistence type="predicted"/>
<dbReference type="EMBL" id="CADIJO010000015">
    <property type="protein sequence ID" value="CAB3722302.1"/>
    <property type="molecule type" value="Genomic_DNA"/>
</dbReference>
<feature type="transmembrane region" description="Helical" evidence="1">
    <location>
        <begin position="130"/>
        <end position="153"/>
    </location>
</feature>
<evidence type="ECO:0008006" key="4">
    <source>
        <dbReference type="Google" id="ProtNLM"/>
    </source>
</evidence>
<dbReference type="InterPro" id="IPR046730">
    <property type="entry name" value="DUF6622"/>
</dbReference>
<feature type="transmembrane region" description="Helical" evidence="1">
    <location>
        <begin position="67"/>
        <end position="84"/>
    </location>
</feature>
<keyword evidence="1" id="KW-1133">Transmembrane helix</keyword>
<dbReference type="AlphaFoldDB" id="A0A6S7AAC5"/>
<feature type="transmembrane region" description="Helical" evidence="1">
    <location>
        <begin position="105"/>
        <end position="124"/>
    </location>
</feature>
<sequence>MSLDILLHRTPPWVWALFAVLVYRGIRALRPRRMSVARTFLLPILFLVWVLVSIHSEVTDLQSAYEAFVAGAAAGGVIGWVLWARAGRATYYPDTQMIERPGSPLTLVLLILAFLSKFALMAMLAQDHGLAANAAFSAAFGGVSGLVDGMFWGGTLSQVWHLRHLALGMPVAPVIVDAPGPDDRR</sequence>
<gene>
    <name evidence="2" type="ORF">LMG3458_04067</name>
</gene>
<dbReference type="RefSeq" id="WP_175193713.1">
    <property type="nucleotide sequence ID" value="NZ_CADIJO010000015.1"/>
</dbReference>
<feature type="transmembrane region" description="Helical" evidence="1">
    <location>
        <begin position="36"/>
        <end position="55"/>
    </location>
</feature>
<keyword evidence="1" id="KW-0472">Membrane</keyword>
<protein>
    <recommendedName>
        <fullName evidence="4">DUF1453 domain-containing protein</fullName>
    </recommendedName>
</protein>